<dbReference type="FunFam" id="1.10.287.70:FF:000061">
    <property type="entry name" value="Sodium leak channel non-selective protein"/>
    <property type="match status" value="1"/>
</dbReference>
<dbReference type="GO" id="GO:0005886">
    <property type="term" value="C:plasma membrane"/>
    <property type="evidence" value="ECO:0007669"/>
    <property type="project" value="TreeGrafter"/>
</dbReference>
<evidence type="ECO:0000256" key="6">
    <source>
        <dbReference type="SAM" id="Phobius"/>
    </source>
</evidence>
<evidence type="ECO:0000259" key="7">
    <source>
        <dbReference type="Pfam" id="PF00520"/>
    </source>
</evidence>
<evidence type="ECO:0000313" key="9">
    <source>
        <dbReference type="Proteomes" id="UP000663866"/>
    </source>
</evidence>
<keyword evidence="9" id="KW-1185">Reference proteome</keyword>
<evidence type="ECO:0000256" key="3">
    <source>
        <dbReference type="ARBA" id="ARBA00022989"/>
    </source>
</evidence>
<dbReference type="PANTHER" id="PTHR46141">
    <property type="entry name" value="SODIUM LEAK CHANNEL NON-SELECTIVE PROTEIN"/>
    <property type="match status" value="1"/>
</dbReference>
<feature type="region of interest" description="Disordered" evidence="5">
    <location>
        <begin position="547"/>
        <end position="630"/>
    </location>
</feature>
<dbReference type="InterPro" id="IPR027359">
    <property type="entry name" value="Volt_channel_dom_sf"/>
</dbReference>
<feature type="compositionally biased region" description="Polar residues" evidence="5">
    <location>
        <begin position="587"/>
        <end position="602"/>
    </location>
</feature>
<dbReference type="GO" id="GO:0005261">
    <property type="term" value="F:monoatomic cation channel activity"/>
    <property type="evidence" value="ECO:0007669"/>
    <property type="project" value="InterPro"/>
</dbReference>
<dbReference type="EMBL" id="CAJOBG010022474">
    <property type="protein sequence ID" value="CAF4330020.1"/>
    <property type="molecule type" value="Genomic_DNA"/>
</dbReference>
<feature type="transmembrane region" description="Helical" evidence="6">
    <location>
        <begin position="204"/>
        <end position="223"/>
    </location>
</feature>
<keyword evidence="4 6" id="KW-0472">Membrane</keyword>
<keyword evidence="2 6" id="KW-0812">Transmembrane</keyword>
<dbReference type="GO" id="GO:0032230">
    <property type="term" value="P:positive regulation of synaptic transmission, GABAergic"/>
    <property type="evidence" value="ECO:0007669"/>
    <property type="project" value="TreeGrafter"/>
</dbReference>
<sequence length="670" mass="77136">MNVTGADPVMLVPRVWANPHNFNFDYIGSAMLALFEVLSLEGWLEIRDIIMDRMGPEHAIFVHIFVFIGTLVGLTLFVGVVIANYSENKGTALLTVDQRRWMDLKGRIKLAQPLRTPPRPENNKFRSYVFDITQTKMFKKSSAVLVLLNCALLYKPWKPKEKITQISALISSVFTFLFLVEATMKCIALGVVGYWQSRRNRFDLLVTILGIAWIVLNIISMGQNDLQEFSNTFGFTVIILRFFTIAGKHATLKMLMLTIIVSFFKSFFIILGMFLLMLVYAFAGVILFGCVKFGPELGRHANFKTVPNAIVLLMRIVTGEDWNKIMHDCMVVPPRCTRGGSYWESDCGNSTASILYFCSFYIIITYIVLNLLVAIIMENFSLFYSNEEDALLSYTDIRHFQTVWNMIDTGRKGLIPARRVKFLLRLLRGRLEVDAEKLYKHMCYEIEKLNNGSDVTFHDVLNMLAYRSVDIRKSLQFEELLAREELEYLIEEEVAKLTIRNWLNKCLKRIKAKDQTNVIKSLQRGNELAFFREAQHAITTNEALRKTATNDSSSIEDRQQLQQQQQQQQQQQTQSQKEIAKRKLDRTTTLPTPSSDISNPNYRLQPGLREIPSETKGSKRPATHPQLQQNISLTFSTDDSYSWRSWEGAHHLNTRKDIESWWANQLDTST</sequence>
<reference evidence="8" key="1">
    <citation type="submission" date="2021-02" db="EMBL/GenBank/DDBJ databases">
        <authorList>
            <person name="Nowell W R."/>
        </authorList>
    </citation>
    <scope>NUCLEOTIDE SEQUENCE</scope>
</reference>
<dbReference type="InterPro" id="IPR005821">
    <property type="entry name" value="Ion_trans_dom"/>
</dbReference>
<feature type="compositionally biased region" description="Low complexity" evidence="5">
    <location>
        <begin position="560"/>
        <end position="576"/>
    </location>
</feature>
<dbReference type="Pfam" id="PF00520">
    <property type="entry name" value="Ion_trans"/>
    <property type="match status" value="2"/>
</dbReference>
<dbReference type="AlphaFoldDB" id="A0A820JT47"/>
<evidence type="ECO:0000256" key="1">
    <source>
        <dbReference type="ARBA" id="ARBA00004141"/>
    </source>
</evidence>
<dbReference type="InterPro" id="IPR028823">
    <property type="entry name" value="NALCN"/>
</dbReference>
<feature type="transmembrane region" description="Helical" evidence="6">
    <location>
        <begin position="58"/>
        <end position="83"/>
    </location>
</feature>
<dbReference type="GO" id="GO:0032224">
    <property type="term" value="P:positive regulation of synaptic transmission, cholinergic"/>
    <property type="evidence" value="ECO:0007669"/>
    <property type="project" value="TreeGrafter"/>
</dbReference>
<proteinExistence type="predicted"/>
<evidence type="ECO:0000256" key="4">
    <source>
        <dbReference type="ARBA" id="ARBA00023136"/>
    </source>
</evidence>
<evidence type="ECO:0000256" key="2">
    <source>
        <dbReference type="ARBA" id="ARBA00022692"/>
    </source>
</evidence>
<accession>A0A820JT47</accession>
<dbReference type="Gene3D" id="1.20.120.350">
    <property type="entry name" value="Voltage-gated potassium channels. Chain C"/>
    <property type="match status" value="1"/>
</dbReference>
<dbReference type="SUPFAM" id="SSF81324">
    <property type="entry name" value="Voltage-gated potassium channels"/>
    <property type="match status" value="1"/>
</dbReference>
<gene>
    <name evidence="8" type="ORF">OVN521_LOCUS32278</name>
</gene>
<dbReference type="Proteomes" id="UP000663866">
    <property type="component" value="Unassembled WGS sequence"/>
</dbReference>
<dbReference type="PANTHER" id="PTHR46141:SF1">
    <property type="entry name" value="SODIUM LEAK CHANNEL NALCN"/>
    <property type="match status" value="1"/>
</dbReference>
<evidence type="ECO:0000256" key="5">
    <source>
        <dbReference type="SAM" id="MobiDB-lite"/>
    </source>
</evidence>
<feature type="transmembrane region" description="Helical" evidence="6">
    <location>
        <begin position="229"/>
        <end position="246"/>
    </location>
</feature>
<feature type="domain" description="Ion transport" evidence="7">
    <location>
        <begin position="138"/>
        <end position="387"/>
    </location>
</feature>
<feature type="transmembrane region" description="Helical" evidence="6">
    <location>
        <begin position="166"/>
        <end position="192"/>
    </location>
</feature>
<feature type="transmembrane region" description="Helical" evidence="6">
    <location>
        <begin position="354"/>
        <end position="376"/>
    </location>
</feature>
<evidence type="ECO:0000313" key="8">
    <source>
        <dbReference type="EMBL" id="CAF4330020.1"/>
    </source>
</evidence>
<dbReference type="Gene3D" id="1.10.287.70">
    <property type="match status" value="2"/>
</dbReference>
<feature type="transmembrane region" description="Helical" evidence="6">
    <location>
        <begin position="267"/>
        <end position="289"/>
    </location>
</feature>
<dbReference type="Gene3D" id="1.10.238.10">
    <property type="entry name" value="EF-hand"/>
    <property type="match status" value="1"/>
</dbReference>
<comment type="caution">
    <text evidence="8">The sequence shown here is derived from an EMBL/GenBank/DDBJ whole genome shotgun (WGS) entry which is preliminary data.</text>
</comment>
<protein>
    <recommendedName>
        <fullName evidence="7">Ion transport domain-containing protein</fullName>
    </recommendedName>
</protein>
<comment type="subcellular location">
    <subcellularLocation>
        <location evidence="1">Membrane</location>
        <topology evidence="1">Multi-pass membrane protein</topology>
    </subcellularLocation>
</comment>
<organism evidence="8 9">
    <name type="scientific">Rotaria magnacalcarata</name>
    <dbReference type="NCBI Taxonomy" id="392030"/>
    <lineage>
        <taxon>Eukaryota</taxon>
        <taxon>Metazoa</taxon>
        <taxon>Spiralia</taxon>
        <taxon>Gnathifera</taxon>
        <taxon>Rotifera</taxon>
        <taxon>Eurotatoria</taxon>
        <taxon>Bdelloidea</taxon>
        <taxon>Philodinida</taxon>
        <taxon>Philodinidae</taxon>
        <taxon>Rotaria</taxon>
    </lineage>
</organism>
<feature type="domain" description="Ion transport" evidence="7">
    <location>
        <begin position="14"/>
        <end position="89"/>
    </location>
</feature>
<keyword evidence="3 6" id="KW-1133">Transmembrane helix</keyword>
<name>A0A820JT47_9BILA</name>